<dbReference type="Proteomes" id="UP000007058">
    <property type="component" value="Chromosome"/>
</dbReference>
<proteinExistence type="predicted"/>
<dbReference type="InterPro" id="IPR051783">
    <property type="entry name" value="NAD(P)-dependent_oxidoreduct"/>
</dbReference>
<organism evidence="2 3">
    <name type="scientific">Paramagnetospirillum magneticum (strain ATCC 700264 / AMB-1)</name>
    <name type="common">Magnetospirillum magneticum</name>
    <dbReference type="NCBI Taxonomy" id="342108"/>
    <lineage>
        <taxon>Bacteria</taxon>
        <taxon>Pseudomonadati</taxon>
        <taxon>Pseudomonadota</taxon>
        <taxon>Alphaproteobacteria</taxon>
        <taxon>Rhodospirillales</taxon>
        <taxon>Magnetospirillaceae</taxon>
        <taxon>Paramagnetospirillum</taxon>
    </lineage>
</organism>
<dbReference type="InterPro" id="IPR001509">
    <property type="entry name" value="Epimerase_deHydtase"/>
</dbReference>
<dbReference type="STRING" id="342108.amb0084"/>
<dbReference type="OrthoDB" id="8770295at2"/>
<dbReference type="InterPro" id="IPR036291">
    <property type="entry name" value="NAD(P)-bd_dom_sf"/>
</dbReference>
<dbReference type="PANTHER" id="PTHR48079:SF6">
    <property type="entry name" value="NAD(P)-BINDING DOMAIN-CONTAINING PROTEIN-RELATED"/>
    <property type="match status" value="1"/>
</dbReference>
<dbReference type="AlphaFoldDB" id="Q2WB87"/>
<accession>Q2WB87</accession>
<sequence>MIGVTGASGLIGRHLLALLARNGHAVTATSRRRPEADVAWHPSELAEWRHPDQLDGLFAHVDAVVHLGAALPGADAAALMDVNLRATLILGQWAASRGKPLVFLSSGSVYGETGGPVDEDAPMSAQPLGGLYGLSKQLAEQALAHLAAQGLRRTVIRPTAVYGWGMPVGKLVAAFLARARAGDVLEVAPPAADSVNLVHAFDVARAVAAALESAQYGVFNVTGPAQVSMGELARACVRVAGSGSVREPDGEAGRPPVDRFRLKGSRAAAALGYSPRVGLDEGLGLMLHQACLPEGGLP</sequence>
<reference evidence="2 3" key="1">
    <citation type="journal article" date="2005" name="DNA Res.">
        <title>Complete genome sequence of the facultative anaerobic magnetotactic bacterium Magnetospirillum sp. strain AMB-1.</title>
        <authorList>
            <person name="Matsunaga T."/>
            <person name="Okamura Y."/>
            <person name="Fukuda Y."/>
            <person name="Wahyudi A.T."/>
            <person name="Murase Y."/>
            <person name="Takeyama H."/>
        </authorList>
    </citation>
    <scope>NUCLEOTIDE SEQUENCE [LARGE SCALE GENOMIC DNA]</scope>
    <source>
        <strain evidence="3">ATCC 700264 / AMB-1</strain>
    </source>
</reference>
<dbReference type="PANTHER" id="PTHR48079">
    <property type="entry name" value="PROTEIN YEEZ"/>
    <property type="match status" value="1"/>
</dbReference>
<dbReference type="Gene3D" id="3.40.50.720">
    <property type="entry name" value="NAD(P)-binding Rossmann-like Domain"/>
    <property type="match status" value="1"/>
</dbReference>
<dbReference type="GO" id="GO:0004029">
    <property type="term" value="F:aldehyde dehydrogenase (NAD+) activity"/>
    <property type="evidence" value="ECO:0007669"/>
    <property type="project" value="TreeGrafter"/>
</dbReference>
<dbReference type="RefSeq" id="WP_011382531.1">
    <property type="nucleotide sequence ID" value="NC_007626.1"/>
</dbReference>
<evidence type="ECO:0000259" key="1">
    <source>
        <dbReference type="Pfam" id="PF01370"/>
    </source>
</evidence>
<keyword evidence="3" id="KW-1185">Reference proteome</keyword>
<evidence type="ECO:0000313" key="2">
    <source>
        <dbReference type="EMBL" id="BAE48888.1"/>
    </source>
</evidence>
<feature type="domain" description="NAD-dependent epimerase/dehydratase" evidence="1">
    <location>
        <begin position="4"/>
        <end position="221"/>
    </location>
</feature>
<gene>
    <name evidence="2" type="ordered locus">amb0084</name>
</gene>
<protein>
    <submittedName>
        <fullName evidence="2">Nucleoside-diphosphate-sugar epimerase</fullName>
    </submittedName>
</protein>
<dbReference type="KEGG" id="mag:amb0084"/>
<dbReference type="EMBL" id="AP007255">
    <property type="protein sequence ID" value="BAE48888.1"/>
    <property type="molecule type" value="Genomic_DNA"/>
</dbReference>
<name>Q2WB87_PARM1</name>
<dbReference type="HOGENOM" id="CLU_007383_1_7_5"/>
<evidence type="ECO:0000313" key="3">
    <source>
        <dbReference type="Proteomes" id="UP000007058"/>
    </source>
</evidence>
<dbReference type="GO" id="GO:0005737">
    <property type="term" value="C:cytoplasm"/>
    <property type="evidence" value="ECO:0007669"/>
    <property type="project" value="TreeGrafter"/>
</dbReference>
<dbReference type="Pfam" id="PF01370">
    <property type="entry name" value="Epimerase"/>
    <property type="match status" value="1"/>
</dbReference>
<dbReference type="SUPFAM" id="SSF51735">
    <property type="entry name" value="NAD(P)-binding Rossmann-fold domains"/>
    <property type="match status" value="1"/>
</dbReference>